<sequence length="135" mass="14994">MANLLVRAPVAHQDRCLQARKNPRSTRRKFRQVDIGSQKADGLISGAQSAPFISTPKGVIRSLGDTASQDLVDFSAKRELATHSNNGPEGCVEREHRMQSHRTPLTETAEEQLGSIPKQLRFLPHQRVQEKCSLA</sequence>
<reference evidence="2 3" key="1">
    <citation type="submission" date="2019-09" db="EMBL/GenBank/DDBJ databases">
        <title>The hologenome of the rock-dwelling lichen Lasallia pustulata.</title>
        <authorList>
            <person name="Greshake Tzovaras B."/>
            <person name="Segers F."/>
            <person name="Bicker A."/>
            <person name="Dal Grande F."/>
            <person name="Otte J."/>
            <person name="Hankeln T."/>
            <person name="Schmitt I."/>
            <person name="Ebersberger I."/>
        </authorList>
    </citation>
    <scope>NUCLEOTIDE SEQUENCE [LARGE SCALE GENOMIC DNA]</scope>
    <source>
        <strain evidence="2">A1-1</strain>
    </source>
</reference>
<evidence type="ECO:0000256" key="1">
    <source>
        <dbReference type="SAM" id="MobiDB-lite"/>
    </source>
</evidence>
<accession>A0A5M8PNQ6</accession>
<organism evidence="2 3">
    <name type="scientific">Lasallia pustulata</name>
    <dbReference type="NCBI Taxonomy" id="136370"/>
    <lineage>
        <taxon>Eukaryota</taxon>
        <taxon>Fungi</taxon>
        <taxon>Dikarya</taxon>
        <taxon>Ascomycota</taxon>
        <taxon>Pezizomycotina</taxon>
        <taxon>Lecanoromycetes</taxon>
        <taxon>OSLEUM clade</taxon>
        <taxon>Umbilicariomycetidae</taxon>
        <taxon>Umbilicariales</taxon>
        <taxon>Umbilicariaceae</taxon>
        <taxon>Lasallia</taxon>
    </lineage>
</organism>
<gene>
    <name evidence="2" type="ORF">FRX48_05542</name>
</gene>
<dbReference type="AlphaFoldDB" id="A0A5M8PNQ6"/>
<dbReference type="Proteomes" id="UP000324767">
    <property type="component" value="Unassembled WGS sequence"/>
</dbReference>
<feature type="region of interest" description="Disordered" evidence="1">
    <location>
        <begin position="81"/>
        <end position="112"/>
    </location>
</feature>
<evidence type="ECO:0000313" key="2">
    <source>
        <dbReference type="EMBL" id="KAA6410122.1"/>
    </source>
</evidence>
<proteinExistence type="predicted"/>
<protein>
    <submittedName>
        <fullName evidence="2">Uncharacterized protein</fullName>
    </submittedName>
</protein>
<name>A0A5M8PNQ6_9LECA</name>
<comment type="caution">
    <text evidence="2">The sequence shown here is derived from an EMBL/GenBank/DDBJ whole genome shotgun (WGS) entry which is preliminary data.</text>
</comment>
<dbReference type="EMBL" id="VXIT01000009">
    <property type="protein sequence ID" value="KAA6410122.1"/>
    <property type="molecule type" value="Genomic_DNA"/>
</dbReference>
<evidence type="ECO:0000313" key="3">
    <source>
        <dbReference type="Proteomes" id="UP000324767"/>
    </source>
</evidence>